<dbReference type="InterPro" id="IPR012910">
    <property type="entry name" value="Plug_dom"/>
</dbReference>
<protein>
    <submittedName>
        <fullName evidence="12">TonB-dependent receptor</fullName>
    </submittedName>
</protein>
<dbReference type="PANTHER" id="PTHR30069">
    <property type="entry name" value="TONB-DEPENDENT OUTER MEMBRANE RECEPTOR"/>
    <property type="match status" value="1"/>
</dbReference>
<keyword evidence="5 9" id="KW-0798">TonB box</keyword>
<dbReference type="Proteomes" id="UP001201449">
    <property type="component" value="Unassembled WGS sequence"/>
</dbReference>
<dbReference type="InterPro" id="IPR039426">
    <property type="entry name" value="TonB-dep_rcpt-like"/>
</dbReference>
<evidence type="ECO:0000256" key="5">
    <source>
        <dbReference type="ARBA" id="ARBA00023077"/>
    </source>
</evidence>
<proteinExistence type="inferred from homology"/>
<dbReference type="Gene3D" id="2.60.40.1120">
    <property type="entry name" value="Carboxypeptidase-like, regulatory domain"/>
    <property type="match status" value="1"/>
</dbReference>
<keyword evidence="6 8" id="KW-0472">Membrane</keyword>
<evidence type="ECO:0000256" key="6">
    <source>
        <dbReference type="ARBA" id="ARBA00023136"/>
    </source>
</evidence>
<gene>
    <name evidence="12" type="ORF">L0U89_00305</name>
</gene>
<evidence type="ECO:0000256" key="1">
    <source>
        <dbReference type="ARBA" id="ARBA00004571"/>
    </source>
</evidence>
<evidence type="ECO:0000313" key="12">
    <source>
        <dbReference type="EMBL" id="MCF1749493.1"/>
    </source>
</evidence>
<reference evidence="12 13" key="1">
    <citation type="submission" date="2022-01" db="EMBL/GenBank/DDBJ databases">
        <title>Mariniradius saccharolyticus sp. nov., isolated from sediment of a river.</title>
        <authorList>
            <person name="Liu H."/>
        </authorList>
    </citation>
    <scope>NUCLEOTIDE SEQUENCE [LARGE SCALE GENOMIC DNA]</scope>
    <source>
        <strain evidence="12 13">RY-2</strain>
    </source>
</reference>
<evidence type="ECO:0000256" key="3">
    <source>
        <dbReference type="ARBA" id="ARBA00022452"/>
    </source>
</evidence>
<dbReference type="SUPFAM" id="SSF56935">
    <property type="entry name" value="Porins"/>
    <property type="match status" value="1"/>
</dbReference>
<dbReference type="EMBL" id="JAKEVZ010000001">
    <property type="protein sequence ID" value="MCF1749493.1"/>
    <property type="molecule type" value="Genomic_DNA"/>
</dbReference>
<keyword evidence="7 8" id="KW-0998">Cell outer membrane</keyword>
<keyword evidence="12" id="KW-0675">Receptor</keyword>
<organism evidence="12 13">
    <name type="scientific">Mariniradius sediminis</name>
    <dbReference type="NCBI Taxonomy" id="2909237"/>
    <lineage>
        <taxon>Bacteria</taxon>
        <taxon>Pseudomonadati</taxon>
        <taxon>Bacteroidota</taxon>
        <taxon>Cytophagia</taxon>
        <taxon>Cytophagales</taxon>
        <taxon>Cyclobacteriaceae</taxon>
        <taxon>Mariniradius</taxon>
    </lineage>
</organism>
<feature type="domain" description="TonB-dependent receptor-like beta-barrel" evidence="10">
    <location>
        <begin position="343"/>
        <end position="749"/>
    </location>
</feature>
<dbReference type="Gene3D" id="2.40.170.20">
    <property type="entry name" value="TonB-dependent receptor, beta-barrel domain"/>
    <property type="match status" value="1"/>
</dbReference>
<dbReference type="InterPro" id="IPR000531">
    <property type="entry name" value="Beta-barrel_TonB"/>
</dbReference>
<dbReference type="Gene3D" id="2.170.130.10">
    <property type="entry name" value="TonB-dependent receptor, plug domain"/>
    <property type="match status" value="1"/>
</dbReference>
<feature type="domain" description="TonB-dependent receptor plug" evidence="11">
    <location>
        <begin position="121"/>
        <end position="226"/>
    </location>
</feature>
<dbReference type="InterPro" id="IPR036942">
    <property type="entry name" value="Beta-barrel_TonB_sf"/>
</dbReference>
<name>A0ABS9BN61_9BACT</name>
<dbReference type="InterPro" id="IPR008969">
    <property type="entry name" value="CarboxyPept-like_regulatory"/>
</dbReference>
<keyword evidence="3 8" id="KW-1134">Transmembrane beta strand</keyword>
<sequence>MKKSILLIHILFLIVNPLMGQQMGSIQGSLTSVDGPLVQATVLVQGTNLGAVSDFDGKFSIPNVPVGSYRLQVRAVGYATSVFDVNVEAGKTTEFAQQINEDRIGLNEVVVSSSRYELNREDAPNLVSVVGSKILNATQSVSMVEGLSFQPGIRVENNCQNCGFTQLRMNGLDGPYSQILVNSRPIFSSLTGVYGLEMIPANMIERVEVVRSGGSALFGSNAIAGTVNIITKEPVENTWQIGSNFGLMRGDVPDNTLSFNGSVVSEDLKSGVTFYGMKRDRGGFDADGDGFTEIVQLNNLTFGAKAFYKPTELSKITLDLNAIDEFRRGGDQLSLPPHMTDIAEQLDHNILNVGLTYDQFSKDRRTKVSTYGSLLSGVRRSFYGGLGGGRTLADSVAAASAYGLTNDLAGVLGSQFTHNFKGRNVFVGGIEYQGNSVQDEITGYEKLIDQQVNTLGFYGQFEWKAADKLTLFMGTRYDIVTVDGVYELGDINRAVDFNNGVLSPRFTLLYDLMPGAQLRGGYARGFRAPQAFDEDLHISSVSGEQKFVILAEDLQMETSDAFTASLNFGKNTGIVQSNFLIEGFYTRLNNQFQRVSIGQQENGAFLEEKRNGSGATVSGVNLEYNFSPSRFFSFQAGGTIQRALYNEDEVLFEPEEGTTEFPQITVSEFIRTPNTYGFLGGSWTPNKKLSLDLTGLYTGSMVVPLIVNDVEFIELVNTPAFYDVNLRLAYRVETKGKFNVEFSGGVQNIFDSYQREFDTGPTRDAGFIYGPLRPRTFFMGIKIGHFHR</sequence>
<evidence type="ECO:0000256" key="8">
    <source>
        <dbReference type="PROSITE-ProRule" id="PRU01360"/>
    </source>
</evidence>
<evidence type="ECO:0000259" key="11">
    <source>
        <dbReference type="Pfam" id="PF07715"/>
    </source>
</evidence>
<dbReference type="RefSeq" id="WP_234859697.1">
    <property type="nucleotide sequence ID" value="NZ_JAKEVZ010000001.1"/>
</dbReference>
<dbReference type="Pfam" id="PF13715">
    <property type="entry name" value="CarbopepD_reg_2"/>
    <property type="match status" value="1"/>
</dbReference>
<keyword evidence="13" id="KW-1185">Reference proteome</keyword>
<evidence type="ECO:0000313" key="13">
    <source>
        <dbReference type="Proteomes" id="UP001201449"/>
    </source>
</evidence>
<dbReference type="SUPFAM" id="SSF49464">
    <property type="entry name" value="Carboxypeptidase regulatory domain-like"/>
    <property type="match status" value="1"/>
</dbReference>
<keyword evidence="2 8" id="KW-0813">Transport</keyword>
<dbReference type="Pfam" id="PF00593">
    <property type="entry name" value="TonB_dep_Rec_b-barrel"/>
    <property type="match status" value="1"/>
</dbReference>
<comment type="similarity">
    <text evidence="8 9">Belongs to the TonB-dependent receptor family.</text>
</comment>
<dbReference type="PANTHER" id="PTHR30069:SF57">
    <property type="entry name" value="TONB-DEPENDENT RECEPTOR"/>
    <property type="match status" value="1"/>
</dbReference>
<accession>A0ABS9BN61</accession>
<evidence type="ECO:0000256" key="2">
    <source>
        <dbReference type="ARBA" id="ARBA00022448"/>
    </source>
</evidence>
<evidence type="ECO:0000256" key="7">
    <source>
        <dbReference type="ARBA" id="ARBA00023237"/>
    </source>
</evidence>
<dbReference type="Pfam" id="PF07715">
    <property type="entry name" value="Plug"/>
    <property type="match status" value="1"/>
</dbReference>
<keyword evidence="4 8" id="KW-0812">Transmembrane</keyword>
<evidence type="ECO:0000259" key="10">
    <source>
        <dbReference type="Pfam" id="PF00593"/>
    </source>
</evidence>
<dbReference type="InterPro" id="IPR037066">
    <property type="entry name" value="Plug_dom_sf"/>
</dbReference>
<evidence type="ECO:0000256" key="9">
    <source>
        <dbReference type="RuleBase" id="RU003357"/>
    </source>
</evidence>
<comment type="caution">
    <text evidence="12">The sequence shown here is derived from an EMBL/GenBank/DDBJ whole genome shotgun (WGS) entry which is preliminary data.</text>
</comment>
<dbReference type="PROSITE" id="PS52016">
    <property type="entry name" value="TONB_DEPENDENT_REC_3"/>
    <property type="match status" value="1"/>
</dbReference>
<comment type="subcellular location">
    <subcellularLocation>
        <location evidence="1 8">Cell outer membrane</location>
        <topology evidence="1 8">Multi-pass membrane protein</topology>
    </subcellularLocation>
</comment>
<evidence type="ECO:0000256" key="4">
    <source>
        <dbReference type="ARBA" id="ARBA00022692"/>
    </source>
</evidence>